<feature type="transmembrane region" description="Helical" evidence="9">
    <location>
        <begin position="80"/>
        <end position="103"/>
    </location>
</feature>
<comment type="function">
    <text evidence="8">Component of the cytochrome c oxidase, the last enzyme in the mitochondrial electron transport chain which drives oxidative phosphorylation. The respiratory chain contains 3 multisubunit complexes succinate dehydrogenase (complex II, CII), ubiquinol-cytochrome c oxidoreductase (cytochrome b-c1 complex, complex III, CIII) and cytochrome c oxidase (complex IV, CIV), that cooperate to transfer electrons derived from NADH and succinate to molecular oxygen, creating an electrochemical gradient over the inner membrane that drives transmembrane transport and the ATP synthase. Cytochrome c oxidase is the component of the respiratory chain that catalyzes the reduction of oxygen to water. Electrons originating from reduced cytochrome c in the intermembrane space (IMS) are transferred via the dinuclear copper A center (CU(A)) of subunit 2 and heme A of subunit 1 to the active site in subunit 1, a binuclear center (BNC) formed by heme A3 and copper B (CU(B)). The BNC reduces molecular oxygen to 2 water molecules using 4 electrons from cytochrome c in the IMS and 4 protons from the mitochondrial matrix.</text>
</comment>
<dbReference type="AlphaFoldDB" id="A0A6C0X7W3"/>
<name>A0A6C0X7W3_9CRUS</name>
<dbReference type="FunFam" id="1.20.120.80:FF:000002">
    <property type="entry name" value="Cytochrome c oxidase subunit 3"/>
    <property type="match status" value="1"/>
</dbReference>
<evidence type="ECO:0000256" key="4">
    <source>
        <dbReference type="ARBA" id="ARBA00022692"/>
    </source>
</evidence>
<feature type="transmembrane region" description="Helical" evidence="9">
    <location>
        <begin position="198"/>
        <end position="221"/>
    </location>
</feature>
<organism evidence="11">
    <name type="scientific">Crangonyx forbesi</name>
    <dbReference type="NCBI Taxonomy" id="111557"/>
    <lineage>
        <taxon>Eukaryota</taxon>
        <taxon>Metazoa</taxon>
        <taxon>Ecdysozoa</taxon>
        <taxon>Arthropoda</taxon>
        <taxon>Crustacea</taxon>
        <taxon>Multicrustacea</taxon>
        <taxon>Malacostraca</taxon>
        <taxon>Eumalacostraca</taxon>
        <taxon>Peracarida</taxon>
        <taxon>Amphipoda</taxon>
        <taxon>Senticaudata</taxon>
        <taxon>Gammarida</taxon>
        <taxon>Crangonyctidira</taxon>
        <taxon>Crangonyctoidea</taxon>
        <taxon>Crangonyctidae</taxon>
        <taxon>Crangonyx</taxon>
    </lineage>
</organism>
<evidence type="ECO:0000256" key="7">
    <source>
        <dbReference type="ARBA" id="ARBA00023136"/>
    </source>
</evidence>
<dbReference type="CDD" id="cd01665">
    <property type="entry name" value="Cyt_c_Oxidase_III"/>
    <property type="match status" value="1"/>
</dbReference>
<evidence type="ECO:0000259" key="10">
    <source>
        <dbReference type="PROSITE" id="PS50253"/>
    </source>
</evidence>
<dbReference type="PANTHER" id="PTHR11403">
    <property type="entry name" value="CYTOCHROME C OXIDASE SUBUNIT III"/>
    <property type="match status" value="1"/>
</dbReference>
<evidence type="ECO:0000256" key="8">
    <source>
        <dbReference type="RuleBase" id="RU003375"/>
    </source>
</evidence>
<dbReference type="Pfam" id="PF00510">
    <property type="entry name" value="COX3"/>
    <property type="match status" value="1"/>
</dbReference>
<evidence type="ECO:0000256" key="6">
    <source>
        <dbReference type="ARBA" id="ARBA00022989"/>
    </source>
</evidence>
<dbReference type="Gene3D" id="1.10.287.70">
    <property type="match status" value="1"/>
</dbReference>
<dbReference type="PANTHER" id="PTHR11403:SF7">
    <property type="entry name" value="CYTOCHROME C OXIDASE SUBUNIT 3"/>
    <property type="match status" value="1"/>
</dbReference>
<dbReference type="GO" id="GO:0004129">
    <property type="term" value="F:cytochrome-c oxidase activity"/>
    <property type="evidence" value="ECO:0007669"/>
    <property type="project" value="InterPro"/>
</dbReference>
<feature type="transmembrane region" description="Helical" evidence="9">
    <location>
        <begin position="128"/>
        <end position="148"/>
    </location>
</feature>
<keyword evidence="4 8" id="KW-0812">Transmembrane</keyword>
<keyword evidence="5" id="KW-1278">Translocase</keyword>
<reference evidence="11" key="1">
    <citation type="submission" date="2019-07" db="EMBL/GenBank/DDBJ databases">
        <authorList>
            <person name="Benito J.B."/>
            <person name="Niemiller M.L."/>
        </authorList>
    </citation>
    <scope>NUCLEOTIDE SEQUENCE</scope>
</reference>
<sequence>MSNQHNHPFHLVQKSPWPLLTSLTVLFTATGLTKWLHYDTPSLMVLSSMMMALVTYQWWRDVVRESTMLGHHSLKVTTGLRWGMVLFIGSEVLFFFSFFWAFFHSSLNPTFEIGASWPPVSIYPFSPFQVPLLNTAILLTSGVSVTWAHHAFTEKTHKESILALMITITLGLYFTVIQAMEYSQAPFTLTDSVYGSTFFVMTGFHGFHVIVGTIFLMACLFRTVKAHFSMNHHFGLEAAIWYWHFVDVVWLFLFSSIYWWGSYKNN</sequence>
<dbReference type="InterPro" id="IPR000298">
    <property type="entry name" value="Cyt_c_oxidase-like_su3"/>
</dbReference>
<accession>A0A6C0X7W3</accession>
<comment type="subcellular location">
    <subcellularLocation>
        <location evidence="1">Membrane</location>
        <topology evidence="1">Multi-pass membrane protein</topology>
    </subcellularLocation>
</comment>
<protein>
    <recommendedName>
        <fullName evidence="3 8">Cytochrome c oxidase subunit 3</fullName>
    </recommendedName>
</protein>
<dbReference type="InterPro" id="IPR013833">
    <property type="entry name" value="Cyt_c_oxidase_su3_a-hlx"/>
</dbReference>
<evidence type="ECO:0000256" key="5">
    <source>
        <dbReference type="ARBA" id="ARBA00022967"/>
    </source>
</evidence>
<proteinExistence type="inferred from homology"/>
<dbReference type="SUPFAM" id="SSF81452">
    <property type="entry name" value="Cytochrome c oxidase subunit III-like"/>
    <property type="match status" value="1"/>
</dbReference>
<feature type="transmembrane region" description="Helical" evidence="9">
    <location>
        <begin position="241"/>
        <end position="261"/>
    </location>
</feature>
<dbReference type="Gene3D" id="1.20.120.80">
    <property type="entry name" value="Cytochrome c oxidase, subunit III, four-helix bundle"/>
    <property type="match status" value="1"/>
</dbReference>
<keyword evidence="7 9" id="KW-0472">Membrane</keyword>
<feature type="domain" description="Heme-copper oxidase subunit III family profile" evidence="10">
    <location>
        <begin position="5"/>
        <end position="262"/>
    </location>
</feature>
<feature type="transmembrane region" description="Helical" evidence="9">
    <location>
        <begin position="160"/>
        <end position="178"/>
    </location>
</feature>
<evidence type="ECO:0000256" key="2">
    <source>
        <dbReference type="ARBA" id="ARBA00010581"/>
    </source>
</evidence>
<feature type="transmembrane region" description="Helical" evidence="9">
    <location>
        <begin position="42"/>
        <end position="59"/>
    </location>
</feature>
<dbReference type="InterPro" id="IPR033945">
    <property type="entry name" value="Cyt_c_oxase_su3_dom"/>
</dbReference>
<dbReference type="InterPro" id="IPR024791">
    <property type="entry name" value="Cyt_c/ubiquinol_Oxase_su3"/>
</dbReference>
<gene>
    <name evidence="11" type="primary">COX3</name>
</gene>
<evidence type="ECO:0000256" key="9">
    <source>
        <dbReference type="SAM" id="Phobius"/>
    </source>
</evidence>
<dbReference type="InterPro" id="IPR035973">
    <property type="entry name" value="Cyt_c_oxidase_su3-like_sf"/>
</dbReference>
<dbReference type="GO" id="GO:0016020">
    <property type="term" value="C:membrane"/>
    <property type="evidence" value="ECO:0007669"/>
    <property type="project" value="UniProtKB-SubCell"/>
</dbReference>
<dbReference type="PROSITE" id="PS50253">
    <property type="entry name" value="COX3"/>
    <property type="match status" value="1"/>
</dbReference>
<keyword evidence="6 9" id="KW-1133">Transmembrane helix</keyword>
<evidence type="ECO:0000256" key="3">
    <source>
        <dbReference type="ARBA" id="ARBA00015944"/>
    </source>
</evidence>
<dbReference type="GO" id="GO:0005739">
    <property type="term" value="C:mitochondrion"/>
    <property type="evidence" value="ECO:0007669"/>
    <property type="project" value="TreeGrafter"/>
</dbReference>
<comment type="similarity">
    <text evidence="2 8">Belongs to the cytochrome c oxidase subunit 3 family.</text>
</comment>
<keyword evidence="8 11" id="KW-0496">Mitochondrion</keyword>
<evidence type="ECO:0000256" key="1">
    <source>
        <dbReference type="ARBA" id="ARBA00004141"/>
    </source>
</evidence>
<geneLocation type="mitochondrion" evidence="11"/>
<evidence type="ECO:0000313" key="11">
    <source>
        <dbReference type="EMBL" id="QIC54436.1"/>
    </source>
</evidence>
<dbReference type="GO" id="GO:0006123">
    <property type="term" value="P:mitochondrial electron transport, cytochrome c to oxygen"/>
    <property type="evidence" value="ECO:0007669"/>
    <property type="project" value="TreeGrafter"/>
</dbReference>
<dbReference type="EMBL" id="MN175623">
    <property type="protein sequence ID" value="QIC54436.1"/>
    <property type="molecule type" value="Genomic_DNA"/>
</dbReference>